<feature type="region of interest" description="Disordered" evidence="1">
    <location>
        <begin position="459"/>
        <end position="501"/>
    </location>
</feature>
<feature type="domain" description="HNH nuclease" evidence="2">
    <location>
        <begin position="384"/>
        <end position="436"/>
    </location>
</feature>
<protein>
    <submittedName>
        <fullName evidence="3">Unannotated protein</fullName>
    </submittedName>
</protein>
<organism evidence="3">
    <name type="scientific">freshwater metagenome</name>
    <dbReference type="NCBI Taxonomy" id="449393"/>
    <lineage>
        <taxon>unclassified sequences</taxon>
        <taxon>metagenomes</taxon>
        <taxon>ecological metagenomes</taxon>
    </lineage>
</organism>
<reference evidence="3" key="1">
    <citation type="submission" date="2020-05" db="EMBL/GenBank/DDBJ databases">
        <authorList>
            <person name="Chiriac C."/>
            <person name="Salcher M."/>
            <person name="Ghai R."/>
            <person name="Kavagutti S V."/>
        </authorList>
    </citation>
    <scope>NUCLEOTIDE SEQUENCE</scope>
</reference>
<dbReference type="CDD" id="cd00085">
    <property type="entry name" value="HNHc"/>
    <property type="match status" value="1"/>
</dbReference>
<gene>
    <name evidence="3" type="ORF">UFOPK1835_01357</name>
</gene>
<dbReference type="InterPro" id="IPR003870">
    <property type="entry name" value="DUF222"/>
</dbReference>
<dbReference type="EMBL" id="CAEZUP010000060">
    <property type="protein sequence ID" value="CAB4615297.1"/>
    <property type="molecule type" value="Genomic_DNA"/>
</dbReference>
<evidence type="ECO:0000256" key="1">
    <source>
        <dbReference type="SAM" id="MobiDB-lite"/>
    </source>
</evidence>
<dbReference type="Pfam" id="PF02720">
    <property type="entry name" value="DUF222"/>
    <property type="match status" value="1"/>
</dbReference>
<evidence type="ECO:0000259" key="2">
    <source>
        <dbReference type="SMART" id="SM00507"/>
    </source>
</evidence>
<dbReference type="InterPro" id="IPR003615">
    <property type="entry name" value="HNH_nuc"/>
</dbReference>
<accession>A0A6J6HQL9</accession>
<sequence>MALSRVISRIEHMFESGFGATGGERTDGSDRGVPAACVLDGEALGRLTLGELLSTPTISADADTIFGARRFLDRFEAALADAERRFAGAELWRDRGSGSMASWLHDEGGLTRHEARVASKRCDRLDAWPEVRSGWLGGEITGAKVDLLTAMVPTRFVARMRDDAEVMVSALRPLDLDQSAKLIRAWVDMAEADDSEDAYCDRPGGVYLSLTSGGRGILDGDLDAEGAALMAAALRVFERPDPVPGEGDLDEPRTPAMRRAEALIDLARFGLSHRGSGSDAGRHHPHVSVVVDLPELMAATLRGARVNGAADLERFAEAKGLGPVETSWFSDALARVGESSTFDGASLGALATEVLTCDSVIQRVLTVGGRVIELGRDVRSTPNYLRRAVIVRDRHCRAPGCTRPARWCDVHHVDPWVTGGRTDLDRLVLLCSFHHHQFHKPGWECDLDGDGKFTVRTPDRRVRTTSPPGHEPPMFTRKRTSNLLWRGNGGRLPEPEGRVRR</sequence>
<name>A0A6J6HQL9_9ZZZZ</name>
<proteinExistence type="predicted"/>
<dbReference type="SMART" id="SM00507">
    <property type="entry name" value="HNHc"/>
    <property type="match status" value="1"/>
</dbReference>
<evidence type="ECO:0000313" key="3">
    <source>
        <dbReference type="EMBL" id="CAB4615297.1"/>
    </source>
</evidence>
<dbReference type="AlphaFoldDB" id="A0A6J6HQL9"/>